<evidence type="ECO:0000313" key="9">
    <source>
        <dbReference type="EMBL" id="ODR92305.1"/>
    </source>
</evidence>
<dbReference type="InterPro" id="IPR050388">
    <property type="entry name" value="ABC_Ni/Peptide_Import"/>
</dbReference>
<reference evidence="10" key="1">
    <citation type="submission" date="2016-05" db="EMBL/GenBank/DDBJ databases">
        <authorList>
            <person name="Li Y."/>
        </authorList>
    </citation>
    <scope>NUCLEOTIDE SEQUENCE [LARGE SCALE GENOMIC DNA]</scope>
    <source>
        <strain evidence="10">YIC4027</strain>
    </source>
</reference>
<dbReference type="GO" id="GO:0016887">
    <property type="term" value="F:ATP hydrolysis activity"/>
    <property type="evidence" value="ECO:0007669"/>
    <property type="project" value="InterPro"/>
</dbReference>
<keyword evidence="4" id="KW-1003">Cell membrane</keyword>
<feature type="domain" description="ABC transporter" evidence="8">
    <location>
        <begin position="9"/>
        <end position="250"/>
    </location>
</feature>
<dbReference type="InterPro" id="IPR017871">
    <property type="entry name" value="ABC_transporter-like_CS"/>
</dbReference>
<accession>A0A1E3VFH6</accession>
<evidence type="ECO:0000313" key="10">
    <source>
        <dbReference type="Proteomes" id="UP000094342"/>
    </source>
</evidence>
<evidence type="ECO:0000256" key="7">
    <source>
        <dbReference type="ARBA" id="ARBA00023136"/>
    </source>
</evidence>
<keyword evidence="6 9" id="KW-0067">ATP-binding</keyword>
<dbReference type="STRING" id="1752398.A8M32_05645"/>
<comment type="caution">
    <text evidence="9">The sequence shown here is derived from an EMBL/GenBank/DDBJ whole genome shotgun (WGS) entry which is preliminary data.</text>
</comment>
<keyword evidence="7" id="KW-0472">Membrane</keyword>
<protein>
    <submittedName>
        <fullName evidence="9">ABC transporter ATP-binding protein</fullName>
    </submittedName>
</protein>
<evidence type="ECO:0000256" key="2">
    <source>
        <dbReference type="ARBA" id="ARBA00005417"/>
    </source>
</evidence>
<dbReference type="SMART" id="SM00382">
    <property type="entry name" value="AAA"/>
    <property type="match status" value="2"/>
</dbReference>
<evidence type="ECO:0000256" key="6">
    <source>
        <dbReference type="ARBA" id="ARBA00022840"/>
    </source>
</evidence>
<comment type="similarity">
    <text evidence="2">Belongs to the ABC transporter superfamily.</text>
</comment>
<comment type="subcellular location">
    <subcellularLocation>
        <location evidence="1">Cell inner membrane</location>
        <topology evidence="1">Peripheral membrane protein</topology>
    </subcellularLocation>
</comment>
<organism evidence="9 10">
    <name type="scientific">Sinorhizobium alkalisoli</name>
    <dbReference type="NCBI Taxonomy" id="1752398"/>
    <lineage>
        <taxon>Bacteria</taxon>
        <taxon>Pseudomonadati</taxon>
        <taxon>Pseudomonadota</taxon>
        <taxon>Alphaproteobacteria</taxon>
        <taxon>Hyphomicrobiales</taxon>
        <taxon>Rhizobiaceae</taxon>
        <taxon>Sinorhizobium/Ensifer group</taxon>
        <taxon>Sinorhizobium</taxon>
    </lineage>
</organism>
<dbReference type="PANTHER" id="PTHR43297:SF7">
    <property type="entry name" value="D,D-DIPEPTIDE TRANSPORT ATP-BINDING PROTEIN DDPD-RELATED"/>
    <property type="match status" value="1"/>
</dbReference>
<dbReference type="PROSITE" id="PS50893">
    <property type="entry name" value="ABC_TRANSPORTER_2"/>
    <property type="match status" value="2"/>
</dbReference>
<dbReference type="EMBL" id="LYBW01000045">
    <property type="protein sequence ID" value="ODR92305.1"/>
    <property type="molecule type" value="Genomic_DNA"/>
</dbReference>
<sequence>MNIQVPSDLSVSGLSIHSAEGAIVSDVTLALGRGQPLTLLGESGSGKSLVAQAIMGNLPPELRATGRVLFKEADLLKETPSQRRRRWGRSISLLPQEPWLALDPTMRVAPQVAEVHRYVKGRAAAESAMAAKKNLSEVALSAAEGLYPFQISGGMGQRTAIAMAHATDAELLIADEPTKGLDAALRDAVTDRLRQEVERGRLLLTITHDVAVARALGGTIGVMLDGRLVEYGPTQKLLTAPEHAYTKALLAAEPSQWERHPGMKSDKLVVAGCGLEKRYGDRVLFSGLDITVAAGEIVSIAGPSGCGKTTVGNILLGLTNPDAGSIVRKAGLSSLRFQKLYQDPPAAFAPSQTIRRGLRDLTRLHGKEWTDVERLLARLRLPGALLDRLPGQISGGELQRFALLRALLLDPAFLFADEMTSRLDPVSQKEVMTFLLEIVSERRVAVLMVTHDREVADRVSTRVVELARTC</sequence>
<evidence type="ECO:0000256" key="4">
    <source>
        <dbReference type="ARBA" id="ARBA00022475"/>
    </source>
</evidence>
<proteinExistence type="inferred from homology"/>
<evidence type="ECO:0000256" key="1">
    <source>
        <dbReference type="ARBA" id="ARBA00004417"/>
    </source>
</evidence>
<dbReference type="RefSeq" id="WP_069457437.1">
    <property type="nucleotide sequence ID" value="NZ_LYBW01000045.1"/>
</dbReference>
<dbReference type="InterPro" id="IPR027417">
    <property type="entry name" value="P-loop_NTPase"/>
</dbReference>
<dbReference type="Proteomes" id="UP000094342">
    <property type="component" value="Unassembled WGS sequence"/>
</dbReference>
<dbReference type="InterPro" id="IPR003593">
    <property type="entry name" value="AAA+_ATPase"/>
</dbReference>
<dbReference type="Pfam" id="PF00005">
    <property type="entry name" value="ABC_tran"/>
    <property type="match status" value="2"/>
</dbReference>
<keyword evidence="10" id="KW-1185">Reference proteome</keyword>
<evidence type="ECO:0000256" key="5">
    <source>
        <dbReference type="ARBA" id="ARBA00022741"/>
    </source>
</evidence>
<evidence type="ECO:0000256" key="3">
    <source>
        <dbReference type="ARBA" id="ARBA00022448"/>
    </source>
</evidence>
<dbReference type="Gene3D" id="3.40.50.300">
    <property type="entry name" value="P-loop containing nucleotide triphosphate hydrolases"/>
    <property type="match status" value="2"/>
</dbReference>
<evidence type="ECO:0000259" key="8">
    <source>
        <dbReference type="PROSITE" id="PS50893"/>
    </source>
</evidence>
<keyword evidence="5" id="KW-0547">Nucleotide-binding</keyword>
<dbReference type="AlphaFoldDB" id="A0A1E3VFH6"/>
<dbReference type="PANTHER" id="PTHR43297">
    <property type="entry name" value="OLIGOPEPTIDE TRANSPORT ATP-BINDING PROTEIN APPD"/>
    <property type="match status" value="1"/>
</dbReference>
<gene>
    <name evidence="9" type="ORF">A8M32_05645</name>
</gene>
<dbReference type="GO" id="GO:0005886">
    <property type="term" value="C:plasma membrane"/>
    <property type="evidence" value="ECO:0007669"/>
    <property type="project" value="UniProtKB-SubCell"/>
</dbReference>
<dbReference type="SUPFAM" id="SSF52540">
    <property type="entry name" value="P-loop containing nucleoside triphosphate hydrolases"/>
    <property type="match status" value="2"/>
</dbReference>
<name>A0A1E3VFH6_9HYPH</name>
<dbReference type="OrthoDB" id="9802264at2"/>
<dbReference type="InterPro" id="IPR003439">
    <property type="entry name" value="ABC_transporter-like_ATP-bd"/>
</dbReference>
<dbReference type="GO" id="GO:0005524">
    <property type="term" value="F:ATP binding"/>
    <property type="evidence" value="ECO:0007669"/>
    <property type="project" value="UniProtKB-KW"/>
</dbReference>
<feature type="domain" description="ABC transporter" evidence="8">
    <location>
        <begin position="263"/>
        <end position="467"/>
    </location>
</feature>
<keyword evidence="3" id="KW-0813">Transport</keyword>
<dbReference type="PROSITE" id="PS00211">
    <property type="entry name" value="ABC_TRANSPORTER_1"/>
    <property type="match status" value="1"/>
</dbReference>